<evidence type="ECO:0000313" key="1">
    <source>
        <dbReference type="EMBL" id="KAI8424828.1"/>
    </source>
</evidence>
<dbReference type="EMBL" id="CM046111">
    <property type="protein sequence ID" value="KAI8424828.1"/>
    <property type="molecule type" value="Genomic_DNA"/>
</dbReference>
<keyword evidence="2" id="KW-1185">Reference proteome</keyword>
<accession>A0ACC0JL86</accession>
<evidence type="ECO:0000313" key="2">
    <source>
        <dbReference type="Proteomes" id="UP001064048"/>
    </source>
</evidence>
<gene>
    <name evidence="1" type="ORF">MSG28_006756</name>
</gene>
<dbReference type="Proteomes" id="UP001064048">
    <property type="component" value="Chromosome 11"/>
</dbReference>
<comment type="caution">
    <text evidence="1">The sequence shown here is derived from an EMBL/GenBank/DDBJ whole genome shotgun (WGS) entry which is preliminary data.</text>
</comment>
<name>A0ACC0JL86_CHOFU</name>
<protein>
    <submittedName>
        <fullName evidence="1">Uncharacterized protein</fullName>
    </submittedName>
</protein>
<sequence>MSERQDTGELGFYEDKVLQFPFFILSTDYEGYAIAYTCKTYKKKPKNHYVYSWVLSRNKRKLDGESLMKVEDALSKYTELAEHARSFVYKDFSDAECEFSQKFETDFFTSNFW</sequence>
<organism evidence="1 2">
    <name type="scientific">Choristoneura fumiferana</name>
    <name type="common">Spruce budworm moth</name>
    <name type="synonym">Archips fumiferana</name>
    <dbReference type="NCBI Taxonomy" id="7141"/>
    <lineage>
        <taxon>Eukaryota</taxon>
        <taxon>Metazoa</taxon>
        <taxon>Ecdysozoa</taxon>
        <taxon>Arthropoda</taxon>
        <taxon>Hexapoda</taxon>
        <taxon>Insecta</taxon>
        <taxon>Pterygota</taxon>
        <taxon>Neoptera</taxon>
        <taxon>Endopterygota</taxon>
        <taxon>Lepidoptera</taxon>
        <taxon>Glossata</taxon>
        <taxon>Ditrysia</taxon>
        <taxon>Tortricoidea</taxon>
        <taxon>Tortricidae</taxon>
        <taxon>Tortricinae</taxon>
        <taxon>Choristoneura</taxon>
    </lineage>
</organism>
<proteinExistence type="predicted"/>
<reference evidence="1 2" key="1">
    <citation type="journal article" date="2022" name="Genome Biol. Evol.">
        <title>The Spruce Budworm Genome: Reconstructing the Evolutionary History of Antifreeze Proteins.</title>
        <authorList>
            <person name="Beliveau C."/>
            <person name="Gagne P."/>
            <person name="Picq S."/>
            <person name="Vernygora O."/>
            <person name="Keeling C.I."/>
            <person name="Pinkney K."/>
            <person name="Doucet D."/>
            <person name="Wen F."/>
            <person name="Johnston J.S."/>
            <person name="Maaroufi H."/>
            <person name="Boyle B."/>
            <person name="Laroche J."/>
            <person name="Dewar K."/>
            <person name="Juretic N."/>
            <person name="Blackburn G."/>
            <person name="Nisole A."/>
            <person name="Brunet B."/>
            <person name="Brandao M."/>
            <person name="Lumley L."/>
            <person name="Duan J."/>
            <person name="Quan G."/>
            <person name="Lucarotti C.J."/>
            <person name="Roe A.D."/>
            <person name="Sperling F.A.H."/>
            <person name="Levesque R.C."/>
            <person name="Cusson M."/>
        </authorList>
    </citation>
    <scope>NUCLEOTIDE SEQUENCE [LARGE SCALE GENOMIC DNA]</scope>
    <source>
        <strain evidence="1">Glfc:IPQL:Cfum</strain>
    </source>
</reference>